<dbReference type="InterPro" id="IPR002624">
    <property type="entry name" value="DCK/DGK"/>
</dbReference>
<dbReference type="GO" id="GO:0005524">
    <property type="term" value="F:ATP binding"/>
    <property type="evidence" value="ECO:0007669"/>
    <property type="project" value="InterPro"/>
</dbReference>
<evidence type="ECO:0000259" key="2">
    <source>
        <dbReference type="Pfam" id="PF01712"/>
    </source>
</evidence>
<evidence type="ECO:0000313" key="3">
    <source>
        <dbReference type="EMBL" id="QHU17869.1"/>
    </source>
</evidence>
<name>A0A6C0KJS1_9ZZZZ</name>
<proteinExistence type="predicted"/>
<dbReference type="InterPro" id="IPR031314">
    <property type="entry name" value="DNK_dom"/>
</dbReference>
<organism evidence="3">
    <name type="scientific">viral metagenome</name>
    <dbReference type="NCBI Taxonomy" id="1070528"/>
    <lineage>
        <taxon>unclassified sequences</taxon>
        <taxon>metagenomes</taxon>
        <taxon>organismal metagenomes</taxon>
    </lineage>
</organism>
<keyword evidence="1" id="KW-0175">Coiled coil</keyword>
<dbReference type="PIRSF" id="PIRSF000705">
    <property type="entry name" value="DNK"/>
    <property type="match status" value="1"/>
</dbReference>
<dbReference type="SUPFAM" id="SSF52540">
    <property type="entry name" value="P-loop containing nucleoside triphosphate hydrolases"/>
    <property type="match status" value="1"/>
</dbReference>
<dbReference type="InterPro" id="IPR027417">
    <property type="entry name" value="P-loop_NTPase"/>
</dbReference>
<accession>A0A6C0KJS1</accession>
<dbReference type="Pfam" id="PF01712">
    <property type="entry name" value="dNK"/>
    <property type="match status" value="1"/>
</dbReference>
<dbReference type="EMBL" id="MN740919">
    <property type="protein sequence ID" value="QHU17869.1"/>
    <property type="molecule type" value="Genomic_DNA"/>
</dbReference>
<sequence>MSSAPIPLIFIEGGIGCGKSTLVRHMQCYCEKNNLKFLTIQEPVDVWSTIKNKDGKTMIESFYEDQTKHAFAFQMMAYISRLQRLQEACENAKGNYDLIVCERSLDTDKHVFCKMLYDEGKIDTYGFQIYNKWFEHFQSFAEHKKFVYLKTDYTKCAQRVQKRQRPGESEISIDYLKMNNEYHDQWLLQQQDVIILDGNQDCTNIPNLLDTFCKQIIDQVSQLEL</sequence>
<feature type="coiled-coil region" evidence="1">
    <location>
        <begin position="75"/>
        <end position="102"/>
    </location>
</feature>
<dbReference type="AlphaFoldDB" id="A0A6C0KJS1"/>
<reference evidence="3" key="1">
    <citation type="journal article" date="2020" name="Nature">
        <title>Giant virus diversity and host interactions through global metagenomics.</title>
        <authorList>
            <person name="Schulz F."/>
            <person name="Roux S."/>
            <person name="Paez-Espino D."/>
            <person name="Jungbluth S."/>
            <person name="Walsh D.A."/>
            <person name="Denef V.J."/>
            <person name="McMahon K.D."/>
            <person name="Konstantinidis K.T."/>
            <person name="Eloe-Fadrosh E.A."/>
            <person name="Kyrpides N.C."/>
            <person name="Woyke T."/>
        </authorList>
    </citation>
    <scope>NUCLEOTIDE SEQUENCE</scope>
    <source>
        <strain evidence="3">GVMAG-S-3300012919-55</strain>
    </source>
</reference>
<feature type="domain" description="Deoxynucleoside kinase" evidence="2">
    <location>
        <begin position="9"/>
        <end position="216"/>
    </location>
</feature>
<dbReference type="GO" id="GO:0005737">
    <property type="term" value="C:cytoplasm"/>
    <property type="evidence" value="ECO:0007669"/>
    <property type="project" value="TreeGrafter"/>
</dbReference>
<dbReference type="InterPro" id="IPR050566">
    <property type="entry name" value="Deoxyribonucleoside_kinase"/>
</dbReference>
<dbReference type="GO" id="GO:0019136">
    <property type="term" value="F:deoxynucleoside kinase activity"/>
    <property type="evidence" value="ECO:0007669"/>
    <property type="project" value="InterPro"/>
</dbReference>
<dbReference type="PANTHER" id="PTHR10513">
    <property type="entry name" value="DEOXYNUCLEOSIDE KINASE"/>
    <property type="match status" value="1"/>
</dbReference>
<dbReference type="PANTHER" id="PTHR10513:SF35">
    <property type="entry name" value="DEOXYADENOSINE KINASE"/>
    <property type="match status" value="1"/>
</dbReference>
<protein>
    <recommendedName>
        <fullName evidence="2">Deoxynucleoside kinase domain-containing protein</fullName>
    </recommendedName>
</protein>
<evidence type="ECO:0000256" key="1">
    <source>
        <dbReference type="SAM" id="Coils"/>
    </source>
</evidence>
<dbReference type="Gene3D" id="3.40.50.300">
    <property type="entry name" value="P-loop containing nucleotide triphosphate hydrolases"/>
    <property type="match status" value="1"/>
</dbReference>